<proteinExistence type="predicted"/>
<reference evidence="1 2" key="1">
    <citation type="journal article" date="2019" name="Int. J. Syst. Evol. Microbiol.">
        <title>The Global Catalogue of Microorganisms (GCM) 10K type strain sequencing project: providing services to taxonomists for standard genome sequencing and annotation.</title>
        <authorList>
            <consortium name="The Broad Institute Genomics Platform"/>
            <consortium name="The Broad Institute Genome Sequencing Center for Infectious Disease"/>
            <person name="Wu L."/>
            <person name="Ma J."/>
        </authorList>
    </citation>
    <scope>NUCLEOTIDE SEQUENCE [LARGE SCALE GENOMIC DNA]</scope>
    <source>
        <strain evidence="1 2">JCM 12696</strain>
    </source>
</reference>
<dbReference type="RefSeq" id="WP_344275364.1">
    <property type="nucleotide sequence ID" value="NZ_BAAAKV010000022.1"/>
</dbReference>
<sequence>MQLMYQAMALREETLSSIHCCADDISITWDALRDMKEYLRSGGVTAARFSSDLEMSKVTPPLIERSASGETLDVRTSVHLGRAWQAMSELAYTSYGERELFYRTGYTGEELEAGLRQFGFS</sequence>
<dbReference type="EMBL" id="BAAAKV010000022">
    <property type="protein sequence ID" value="GAA1169273.1"/>
    <property type="molecule type" value="Genomic_DNA"/>
</dbReference>
<organism evidence="1 2">
    <name type="scientific">Streptomyces hebeiensis</name>
    <dbReference type="NCBI Taxonomy" id="229486"/>
    <lineage>
        <taxon>Bacteria</taxon>
        <taxon>Bacillati</taxon>
        <taxon>Actinomycetota</taxon>
        <taxon>Actinomycetes</taxon>
        <taxon>Kitasatosporales</taxon>
        <taxon>Streptomycetaceae</taxon>
        <taxon>Streptomyces</taxon>
    </lineage>
</organism>
<evidence type="ECO:0000313" key="1">
    <source>
        <dbReference type="EMBL" id="GAA1169273.1"/>
    </source>
</evidence>
<accession>A0ABN1UX63</accession>
<comment type="caution">
    <text evidence="1">The sequence shown here is derived from an EMBL/GenBank/DDBJ whole genome shotgun (WGS) entry which is preliminary data.</text>
</comment>
<dbReference type="Proteomes" id="UP001501371">
    <property type="component" value="Unassembled WGS sequence"/>
</dbReference>
<evidence type="ECO:0000313" key="2">
    <source>
        <dbReference type="Proteomes" id="UP001501371"/>
    </source>
</evidence>
<gene>
    <name evidence="1" type="ORF">GCM10009654_28130</name>
</gene>
<protein>
    <submittedName>
        <fullName evidence="1">Uncharacterized protein</fullName>
    </submittedName>
</protein>
<keyword evidence="2" id="KW-1185">Reference proteome</keyword>
<name>A0ABN1UX63_9ACTN</name>